<dbReference type="InterPro" id="IPR009297">
    <property type="entry name" value="DUF952"/>
</dbReference>
<reference evidence="1 2" key="1">
    <citation type="submission" date="2016-01" db="EMBL/GenBank/DDBJ databases">
        <authorList>
            <consortium name="TB Trials Study Group"/>
            <person name="Sutton G."/>
            <person name="Brinkac L."/>
            <person name="Sanka R."/>
            <person name="Adams M."/>
            <person name="Lau E.L."/>
            <person name="Macaden R."/>
            <person name="Grewal H.M.S."/>
        </authorList>
    </citation>
    <scope>NUCLEOTIDE SEQUENCE [LARGE SCALE GENOMIC DNA]</scope>
    <source>
        <strain evidence="1 2">IS-1744</strain>
    </source>
</reference>
<dbReference type="RefSeq" id="WP_064395296.1">
    <property type="nucleotide sequence ID" value="NZ_LQIR01000012.1"/>
</dbReference>
<protein>
    <submittedName>
        <fullName evidence="1">Glutathione S-transferase</fullName>
    </submittedName>
</protein>
<keyword evidence="1" id="KW-0808">Transferase</keyword>
<evidence type="ECO:0000313" key="2">
    <source>
        <dbReference type="Proteomes" id="UP000053707"/>
    </source>
</evidence>
<name>A0A101A8Y4_9MYCO</name>
<dbReference type="Proteomes" id="UP000053707">
    <property type="component" value="Unassembled WGS sequence"/>
</dbReference>
<dbReference type="PANTHER" id="PTHR34129:SF1">
    <property type="entry name" value="DUF952 DOMAIN-CONTAINING PROTEIN"/>
    <property type="match status" value="1"/>
</dbReference>
<organism evidence="1 2">
    <name type="scientific">Mycobacterium lehmannii</name>
    <dbReference type="NCBI Taxonomy" id="2048550"/>
    <lineage>
        <taxon>Bacteria</taxon>
        <taxon>Bacillati</taxon>
        <taxon>Actinomycetota</taxon>
        <taxon>Actinomycetes</taxon>
        <taxon>Mycobacteriales</taxon>
        <taxon>Mycobacteriaceae</taxon>
        <taxon>Mycobacterium</taxon>
    </lineage>
</organism>
<keyword evidence="2" id="KW-1185">Reference proteome</keyword>
<dbReference type="EMBL" id="LQIR01000012">
    <property type="protein sequence ID" value="KUI17708.1"/>
    <property type="molecule type" value="Genomic_DNA"/>
</dbReference>
<evidence type="ECO:0000313" key="1">
    <source>
        <dbReference type="EMBL" id="KUI17708.1"/>
    </source>
</evidence>
<dbReference type="Gene3D" id="3.20.170.20">
    <property type="entry name" value="Protein of unknown function DUF952"/>
    <property type="match status" value="1"/>
</dbReference>
<gene>
    <name evidence="1" type="ORF">AU192_02220</name>
</gene>
<dbReference type="PANTHER" id="PTHR34129">
    <property type="entry name" value="BLR1139 PROTEIN"/>
    <property type="match status" value="1"/>
</dbReference>
<accession>A0A101A8Y4</accession>
<comment type="caution">
    <text evidence="1">The sequence shown here is derived from an EMBL/GenBank/DDBJ whole genome shotgun (WGS) entry which is preliminary data.</text>
</comment>
<dbReference type="AlphaFoldDB" id="A0A101A8Y4"/>
<sequence length="119" mass="12796">MSPPPTVLVHLCSKDEWQSAQARGEHCPASLTASGFVHLSTPEQVHLPANQLYAGRTDLVLLHIDPARLSSPVRWEPGVPADPVGMEFPHLYGPLPIGAVIRVTSYSPDSEGRFAPPGL</sequence>
<dbReference type="GO" id="GO:0016740">
    <property type="term" value="F:transferase activity"/>
    <property type="evidence" value="ECO:0007669"/>
    <property type="project" value="UniProtKB-KW"/>
</dbReference>
<proteinExistence type="predicted"/>
<dbReference type="SUPFAM" id="SSF56399">
    <property type="entry name" value="ADP-ribosylation"/>
    <property type="match status" value="1"/>
</dbReference>
<dbReference type="Pfam" id="PF06108">
    <property type="entry name" value="DUF952"/>
    <property type="match status" value="1"/>
</dbReference>